<evidence type="ECO:0000313" key="2">
    <source>
        <dbReference type="EMBL" id="KAF7802134.1"/>
    </source>
</evidence>
<feature type="region of interest" description="Disordered" evidence="1">
    <location>
        <begin position="53"/>
        <end position="82"/>
    </location>
</feature>
<reference evidence="2" key="1">
    <citation type="submission" date="2020-09" db="EMBL/GenBank/DDBJ databases">
        <title>Genome-Enabled Discovery of Anthraquinone Biosynthesis in Senna tora.</title>
        <authorList>
            <person name="Kang S.-H."/>
            <person name="Pandey R.P."/>
            <person name="Lee C.-M."/>
            <person name="Sim J.-S."/>
            <person name="Jeong J.-T."/>
            <person name="Choi B.-S."/>
            <person name="Jung M."/>
            <person name="Ginzburg D."/>
            <person name="Zhao K."/>
            <person name="Won S.Y."/>
            <person name="Oh T.-J."/>
            <person name="Yu Y."/>
            <person name="Kim N.-H."/>
            <person name="Lee O.R."/>
            <person name="Lee T.-H."/>
            <person name="Bashyal P."/>
            <person name="Kim T.-S."/>
            <person name="Lee W.-H."/>
            <person name="Kawkins C."/>
            <person name="Kim C.-K."/>
            <person name="Kim J.S."/>
            <person name="Ahn B.O."/>
            <person name="Rhee S.Y."/>
            <person name="Sohng J.K."/>
        </authorList>
    </citation>
    <scope>NUCLEOTIDE SEQUENCE</scope>
    <source>
        <tissue evidence="2">Leaf</tissue>
    </source>
</reference>
<comment type="caution">
    <text evidence="2">The sequence shown here is derived from an EMBL/GenBank/DDBJ whole genome shotgun (WGS) entry which is preliminary data.</text>
</comment>
<dbReference type="Proteomes" id="UP000634136">
    <property type="component" value="Unassembled WGS sequence"/>
</dbReference>
<organism evidence="2 3">
    <name type="scientific">Senna tora</name>
    <dbReference type="NCBI Taxonomy" id="362788"/>
    <lineage>
        <taxon>Eukaryota</taxon>
        <taxon>Viridiplantae</taxon>
        <taxon>Streptophyta</taxon>
        <taxon>Embryophyta</taxon>
        <taxon>Tracheophyta</taxon>
        <taxon>Spermatophyta</taxon>
        <taxon>Magnoliopsida</taxon>
        <taxon>eudicotyledons</taxon>
        <taxon>Gunneridae</taxon>
        <taxon>Pentapetalae</taxon>
        <taxon>rosids</taxon>
        <taxon>fabids</taxon>
        <taxon>Fabales</taxon>
        <taxon>Fabaceae</taxon>
        <taxon>Caesalpinioideae</taxon>
        <taxon>Cassia clade</taxon>
        <taxon>Senna</taxon>
    </lineage>
</organism>
<accession>A0A834SEW1</accession>
<protein>
    <submittedName>
        <fullName evidence="2">Uncharacterized protein</fullName>
    </submittedName>
</protein>
<sequence>MLPHDSDLLITSTKFSIEDLEPSDAWSILEKYALNHQHQSSRQVVLANEEDIHPEFQNTSSPRGSQLSVPTTGKGEQEKNDSTMHEFIEVCDSEHVRTPKIAIEEPCADEPSLICDKPEKTCLGTIGCLCAECRGRLMRYLAYKELTTLYY</sequence>
<name>A0A834SEW1_9FABA</name>
<evidence type="ECO:0000313" key="3">
    <source>
        <dbReference type="Proteomes" id="UP000634136"/>
    </source>
</evidence>
<dbReference type="EMBL" id="JAAIUW010000013">
    <property type="protein sequence ID" value="KAF7802134.1"/>
    <property type="molecule type" value="Genomic_DNA"/>
</dbReference>
<gene>
    <name evidence="2" type="ORF">G2W53_041245</name>
</gene>
<evidence type="ECO:0000256" key="1">
    <source>
        <dbReference type="SAM" id="MobiDB-lite"/>
    </source>
</evidence>
<dbReference type="AlphaFoldDB" id="A0A834SEW1"/>
<proteinExistence type="predicted"/>
<keyword evidence="3" id="KW-1185">Reference proteome</keyword>
<feature type="compositionally biased region" description="Polar residues" evidence="1">
    <location>
        <begin position="56"/>
        <end position="71"/>
    </location>
</feature>